<organism evidence="1 2">
    <name type="scientific">Thalassomonas actiniarum</name>
    <dbReference type="NCBI Taxonomy" id="485447"/>
    <lineage>
        <taxon>Bacteria</taxon>
        <taxon>Pseudomonadati</taxon>
        <taxon>Pseudomonadota</taxon>
        <taxon>Gammaproteobacteria</taxon>
        <taxon>Alteromonadales</taxon>
        <taxon>Colwelliaceae</taxon>
        <taxon>Thalassomonas</taxon>
    </lineage>
</organism>
<dbReference type="Gene3D" id="1.25.10.90">
    <property type="match status" value="1"/>
</dbReference>
<reference evidence="1 2" key="1">
    <citation type="journal article" date="2015" name="Genome Announc.">
        <title>Draft Genome Sequences of Marine Isolates of Thalassomonas viridans and Thalassomonas actiniarum.</title>
        <authorList>
            <person name="Olonade I."/>
            <person name="van Zyl L.J."/>
            <person name="Trindade M."/>
        </authorList>
    </citation>
    <scope>NUCLEOTIDE SEQUENCE [LARGE SCALE GENOMIC DNA]</scope>
    <source>
        <strain evidence="1 2">A5K-106</strain>
    </source>
</reference>
<reference evidence="1 2" key="2">
    <citation type="journal article" date="2022" name="Mar. Drugs">
        <title>Bioassay-Guided Fractionation Leads to the Detection of Cholic Acid Generated by the Rare Thalassomonas sp.</title>
        <authorList>
            <person name="Pheiffer F."/>
            <person name="Schneider Y.K."/>
            <person name="Hansen E.H."/>
            <person name="Andersen J.H."/>
            <person name="Isaksson J."/>
            <person name="Busche T."/>
            <person name="R C."/>
            <person name="Kalinowski J."/>
            <person name="Zyl L.V."/>
            <person name="Trindade M."/>
        </authorList>
    </citation>
    <scope>NUCLEOTIDE SEQUENCE [LARGE SCALE GENOMIC DNA]</scope>
    <source>
        <strain evidence="1 2">A5K-106</strain>
    </source>
</reference>
<evidence type="ECO:0000313" key="2">
    <source>
        <dbReference type="Proteomes" id="UP000032568"/>
    </source>
</evidence>
<evidence type="ECO:0000313" key="1">
    <source>
        <dbReference type="EMBL" id="WDD98004.1"/>
    </source>
</evidence>
<proteinExistence type="predicted"/>
<dbReference type="Pfam" id="PF08713">
    <property type="entry name" value="DNA_alkylation"/>
    <property type="match status" value="1"/>
</dbReference>
<dbReference type="CDD" id="cd06561">
    <property type="entry name" value="AlkD_like"/>
    <property type="match status" value="1"/>
</dbReference>
<name>A0AAF0C2T9_9GAMM</name>
<keyword evidence="2" id="KW-1185">Reference proteome</keyword>
<dbReference type="InterPro" id="IPR016024">
    <property type="entry name" value="ARM-type_fold"/>
</dbReference>
<dbReference type="PANTHER" id="PTHR34070:SF1">
    <property type="entry name" value="DNA ALKYLATION REPAIR PROTEIN"/>
    <property type="match status" value="1"/>
</dbReference>
<gene>
    <name evidence="1" type="ORF">SG35_022395</name>
</gene>
<dbReference type="InterPro" id="IPR014825">
    <property type="entry name" value="DNA_alkylation"/>
</dbReference>
<dbReference type="AlphaFoldDB" id="A0AAF0C2T9"/>
<dbReference type="RefSeq" id="WP_044830371.1">
    <property type="nucleotide sequence ID" value="NZ_CP059735.1"/>
</dbReference>
<sequence>MSYQSISEHLTKLANPDIAAHSQRFFKTAKGEYGYGDKFLGIRVPVLRQQVKHFKKVPLKTAEQVLSSPYHEIRLFALLLLVYRFKRANETEREAIYRLYLSNTQHINNWDLVDTSAHVIVGGYLLNRDKTPLTQLANSQVLWERRIAIIATLHFIKYEQYQPTLAIAEILLNDDHDLIHKAVGWMLRELGKRDLTLEQKFLQQHYQKMPRTMLRYSIEKFTKEQRDKYLHGLV</sequence>
<dbReference type="Proteomes" id="UP000032568">
    <property type="component" value="Chromosome"/>
</dbReference>
<dbReference type="SUPFAM" id="SSF48371">
    <property type="entry name" value="ARM repeat"/>
    <property type="match status" value="1"/>
</dbReference>
<dbReference type="KEGG" id="tact:SG35_022395"/>
<accession>A0AAF0C2T9</accession>
<dbReference type="PANTHER" id="PTHR34070">
    <property type="entry name" value="ARMADILLO-TYPE FOLD"/>
    <property type="match status" value="1"/>
</dbReference>
<protein>
    <submittedName>
        <fullName evidence="1">DNA alkylation repair protein</fullName>
    </submittedName>
</protein>
<dbReference type="EMBL" id="CP059735">
    <property type="protein sequence ID" value="WDD98004.1"/>
    <property type="molecule type" value="Genomic_DNA"/>
</dbReference>